<dbReference type="Proteomes" id="UP000002482">
    <property type="component" value="Chromosome"/>
</dbReference>
<proteinExistence type="predicted"/>
<dbReference type="EMBL" id="CP002521">
    <property type="protein sequence ID" value="ADX44636.1"/>
    <property type="molecule type" value="Genomic_DNA"/>
</dbReference>
<evidence type="ECO:0000313" key="2">
    <source>
        <dbReference type="Proteomes" id="UP000002482"/>
    </source>
</evidence>
<dbReference type="GeneID" id="34235605"/>
<evidence type="ECO:0000313" key="1">
    <source>
        <dbReference type="EMBL" id="ADX44636.1"/>
    </source>
</evidence>
<sequence>MSALLRYQELFALALEGDGLPLSEFIDKVRLGEVSLSEVDEIVEHIKQSYDGLPCRLRATALTCLFQMHAEAGYEVARRDLPKVVAEFRRHAGYLHQVVGLLVKHRGLRVPLAQDDYDTTMRVAFALNEGIDVNRFLKK</sequence>
<dbReference type="HOGENOM" id="CLU_1840724_0_0_4"/>
<protein>
    <submittedName>
        <fullName evidence="1">Uncharacterized protein</fullName>
    </submittedName>
</protein>
<reference evidence="1" key="1">
    <citation type="submission" date="2011-02" db="EMBL/GenBank/DDBJ databases">
        <title>Complete sequence of Acidovorax avenae subsp. avenae ATCC 19860.</title>
        <authorList>
            <consortium name="US DOE Joint Genome Institute"/>
            <person name="Lucas S."/>
            <person name="Copeland A."/>
            <person name="Lapidus A."/>
            <person name="Cheng J.-F."/>
            <person name="Goodwin L."/>
            <person name="Pitluck S."/>
            <person name="Chertkov O."/>
            <person name="Held B."/>
            <person name="Detter J.C."/>
            <person name="Han C."/>
            <person name="Tapia R."/>
            <person name="Land M."/>
            <person name="Hauser L."/>
            <person name="Kyrpides N."/>
            <person name="Ivanova N."/>
            <person name="Ovchinnikova G."/>
            <person name="Pagani I."/>
            <person name="Gordon S."/>
            <person name="Woyke T."/>
        </authorList>
    </citation>
    <scope>NUCLEOTIDE SEQUENCE</scope>
    <source>
        <strain evidence="1">ATCC 19860</strain>
    </source>
</reference>
<organism evidence="1 2">
    <name type="scientific">Paracidovorax avenae (strain ATCC 19860 / DSM 7227 / CCUG 15838 / JCM 20985 / LMG 2117 / NCPPB 1011)</name>
    <name type="common">Acidovorax avenae</name>
    <dbReference type="NCBI Taxonomy" id="643561"/>
    <lineage>
        <taxon>Bacteria</taxon>
        <taxon>Pseudomonadati</taxon>
        <taxon>Pseudomonadota</taxon>
        <taxon>Betaproteobacteria</taxon>
        <taxon>Burkholderiales</taxon>
        <taxon>Comamonadaceae</taxon>
        <taxon>Paracidovorax</taxon>
    </lineage>
</organism>
<dbReference type="RefSeq" id="WP_013593189.1">
    <property type="nucleotide sequence ID" value="NC_015138.1"/>
</dbReference>
<keyword evidence="2" id="KW-1185">Reference proteome</keyword>
<name>F0Q7V2_PARA1</name>
<gene>
    <name evidence="1" type="ordered locus">Acav_0713</name>
</gene>
<accession>F0Q7V2</accession>
<dbReference type="AlphaFoldDB" id="F0Q7V2"/>
<dbReference type="KEGG" id="aaa:Acav_0713"/>